<keyword evidence="1" id="KW-0238">DNA-binding</keyword>
<name>W4HDR8_9RHOB</name>
<reference evidence="3 4" key="1">
    <citation type="journal article" date="2014" name="Antonie Van Leeuwenhoek">
        <title>Roseivivax atlanticus sp. nov., isolated from surface seawater of the Atlantic Ocean.</title>
        <authorList>
            <person name="Li G."/>
            <person name="Lai Q."/>
            <person name="Liu X."/>
            <person name="Sun F."/>
            <person name="Shao Z."/>
        </authorList>
    </citation>
    <scope>NUCLEOTIDE SEQUENCE [LARGE SCALE GENOMIC DNA]</scope>
    <source>
        <strain evidence="3 4">22II-s10s</strain>
    </source>
</reference>
<dbReference type="InterPro" id="IPR013762">
    <property type="entry name" value="Integrase-like_cat_sf"/>
</dbReference>
<dbReference type="EMBL" id="AQQW01000021">
    <property type="protein sequence ID" value="ETW10902.1"/>
    <property type="molecule type" value="Genomic_DNA"/>
</dbReference>
<dbReference type="GO" id="GO:0015074">
    <property type="term" value="P:DNA integration"/>
    <property type="evidence" value="ECO:0007669"/>
    <property type="project" value="InterPro"/>
</dbReference>
<evidence type="ECO:0000256" key="1">
    <source>
        <dbReference type="ARBA" id="ARBA00023125"/>
    </source>
</evidence>
<gene>
    <name evidence="3" type="ORF">ATO8_19934</name>
</gene>
<evidence type="ECO:0000313" key="4">
    <source>
        <dbReference type="Proteomes" id="UP000019063"/>
    </source>
</evidence>
<evidence type="ECO:0000256" key="2">
    <source>
        <dbReference type="ARBA" id="ARBA00023172"/>
    </source>
</evidence>
<evidence type="ECO:0000313" key="3">
    <source>
        <dbReference type="EMBL" id="ETW10902.1"/>
    </source>
</evidence>
<dbReference type="eggNOG" id="COG0582">
    <property type="taxonomic scope" value="Bacteria"/>
</dbReference>
<dbReference type="Gene3D" id="1.10.443.10">
    <property type="entry name" value="Intergrase catalytic core"/>
    <property type="match status" value="1"/>
</dbReference>
<dbReference type="RefSeq" id="WP_043847170.1">
    <property type="nucleotide sequence ID" value="NZ_AQQW01000021.1"/>
</dbReference>
<dbReference type="InterPro" id="IPR010998">
    <property type="entry name" value="Integrase_recombinase_N"/>
</dbReference>
<organism evidence="3 4">
    <name type="scientific">Roseivivax marinus</name>
    <dbReference type="NCBI Taxonomy" id="1379903"/>
    <lineage>
        <taxon>Bacteria</taxon>
        <taxon>Pseudomonadati</taxon>
        <taxon>Pseudomonadota</taxon>
        <taxon>Alphaproteobacteria</taxon>
        <taxon>Rhodobacterales</taxon>
        <taxon>Roseobacteraceae</taxon>
        <taxon>Roseivivax</taxon>
    </lineage>
</organism>
<comment type="caution">
    <text evidence="3">The sequence shown here is derived from an EMBL/GenBank/DDBJ whole genome shotgun (WGS) entry which is preliminary data.</text>
</comment>
<dbReference type="GO" id="GO:0003677">
    <property type="term" value="F:DNA binding"/>
    <property type="evidence" value="ECO:0007669"/>
    <property type="project" value="UniProtKB-KW"/>
</dbReference>
<dbReference type="Proteomes" id="UP000019063">
    <property type="component" value="Unassembled WGS sequence"/>
</dbReference>
<dbReference type="InterPro" id="IPR011010">
    <property type="entry name" value="DNA_brk_join_enz"/>
</dbReference>
<dbReference type="AlphaFoldDB" id="W4HDR8"/>
<dbReference type="Gene3D" id="1.10.150.130">
    <property type="match status" value="1"/>
</dbReference>
<dbReference type="GO" id="GO:0006310">
    <property type="term" value="P:DNA recombination"/>
    <property type="evidence" value="ECO:0007669"/>
    <property type="project" value="UniProtKB-KW"/>
</dbReference>
<proteinExistence type="predicted"/>
<accession>W4HDR8</accession>
<keyword evidence="2" id="KW-0233">DNA recombination</keyword>
<protein>
    <submittedName>
        <fullName evidence="3">Phage integrase family protein</fullName>
    </submittedName>
</protein>
<dbReference type="STRING" id="1379903.ATO8_19934"/>
<keyword evidence="4" id="KW-1185">Reference proteome</keyword>
<dbReference type="SUPFAM" id="SSF56349">
    <property type="entry name" value="DNA breaking-rejoining enzymes"/>
    <property type="match status" value="1"/>
</dbReference>
<sequence length="381" mass="41216">MTTSLERRAKATPRVSIKAGRAYWQPSKAMRARGFTGESLGRLTVEAMNRADELNESADKVLADDEATASEPDTINSACQAYEKSPDFLSCAASTRDERRKHLARARAALGTKRTAQLTTKRVREWHDELGGGRSAYNHVMTLKTALAWAVENGKAQKNAAAGTKLERPESAKRIARRAELWAIVRAAERLGRPSVGVAAILLAVTMQRPADVRALTTFNVRDGAVRLIQRKTGADVSFNLHPDARAMLEAVPAGPLVRDEDTGLAYTERQLQRAWAEVRLEAARAEPSIVGAASAAELEASYHAGPLCMRHFRATGMVWAAEGGASVPQIVAASGHDLSSGMKILKHYIVPTKPLADQAIARLTLHDAQPDGDTVLEFAA</sequence>